<feature type="transmembrane region" description="Helical" evidence="2">
    <location>
        <begin position="522"/>
        <end position="542"/>
    </location>
</feature>
<dbReference type="eggNOG" id="ENOG502ZIX1">
    <property type="taxonomic scope" value="Bacteria"/>
</dbReference>
<dbReference type="EMBL" id="CP006939">
    <property type="protein sequence ID" value="AHC13515.1"/>
    <property type="molecule type" value="Genomic_DNA"/>
</dbReference>
<feature type="transmembrane region" description="Helical" evidence="2">
    <location>
        <begin position="492"/>
        <end position="510"/>
    </location>
</feature>
<feature type="transmembrane region" description="Helical" evidence="2">
    <location>
        <begin position="554"/>
        <end position="581"/>
    </location>
</feature>
<name>V5WD58_9SPIO</name>
<keyword evidence="4" id="KW-1185">Reference proteome</keyword>
<dbReference type="KEGG" id="slr:L21SP2_0069"/>
<keyword evidence="2" id="KW-0472">Membrane</keyword>
<feature type="transmembrane region" description="Helical" evidence="2">
    <location>
        <begin position="86"/>
        <end position="112"/>
    </location>
</feature>
<feature type="transmembrane region" description="Helical" evidence="2">
    <location>
        <begin position="55"/>
        <end position="74"/>
    </location>
</feature>
<evidence type="ECO:0000313" key="4">
    <source>
        <dbReference type="Proteomes" id="UP000018680"/>
    </source>
</evidence>
<dbReference type="HOGENOM" id="CLU_466109_0_0_12"/>
<feature type="region of interest" description="Disordered" evidence="1">
    <location>
        <begin position="169"/>
        <end position="194"/>
    </location>
</feature>
<protein>
    <submittedName>
        <fullName evidence="3">Uncharacterized protein</fullName>
    </submittedName>
</protein>
<dbReference type="Proteomes" id="UP000018680">
    <property type="component" value="Chromosome"/>
</dbReference>
<organism evidence="3 4">
    <name type="scientific">Salinispira pacifica</name>
    <dbReference type="NCBI Taxonomy" id="1307761"/>
    <lineage>
        <taxon>Bacteria</taxon>
        <taxon>Pseudomonadati</taxon>
        <taxon>Spirochaetota</taxon>
        <taxon>Spirochaetia</taxon>
        <taxon>Spirochaetales</taxon>
        <taxon>Spirochaetaceae</taxon>
        <taxon>Salinispira</taxon>
    </lineage>
</organism>
<dbReference type="RefSeq" id="WP_024266448.1">
    <property type="nucleotide sequence ID" value="NC_023035.1"/>
</dbReference>
<feature type="compositionally biased region" description="Basic and acidic residues" evidence="1">
    <location>
        <begin position="169"/>
        <end position="179"/>
    </location>
</feature>
<evidence type="ECO:0000256" key="2">
    <source>
        <dbReference type="SAM" id="Phobius"/>
    </source>
</evidence>
<reference evidence="3 4" key="1">
    <citation type="journal article" date="2015" name="Stand. Genomic Sci.">
        <title>Complete genome sequence and description of Salinispira pacifica gen. nov., sp. nov., a novel spirochaete isolated form a hypersaline microbial mat.</title>
        <authorList>
            <person name="Ben Hania W."/>
            <person name="Joseph M."/>
            <person name="Schumann P."/>
            <person name="Bunk B."/>
            <person name="Fiebig A."/>
            <person name="Sproer C."/>
            <person name="Klenk H.P."/>
            <person name="Fardeau M.L."/>
            <person name="Spring S."/>
        </authorList>
    </citation>
    <scope>NUCLEOTIDE SEQUENCE [LARGE SCALE GENOMIC DNA]</scope>
    <source>
        <strain evidence="3 4">L21-RPul-D2</strain>
    </source>
</reference>
<evidence type="ECO:0000313" key="3">
    <source>
        <dbReference type="EMBL" id="AHC13515.1"/>
    </source>
</evidence>
<dbReference type="AlphaFoldDB" id="V5WD58"/>
<dbReference type="OrthoDB" id="9975959at2"/>
<feature type="transmembrane region" description="Helical" evidence="2">
    <location>
        <begin position="9"/>
        <end position="35"/>
    </location>
</feature>
<keyword evidence="2" id="KW-1133">Transmembrane helix</keyword>
<dbReference type="STRING" id="1307761.L21SP2_0069"/>
<accession>V5WD58</accession>
<keyword evidence="2" id="KW-0812">Transmembrane</keyword>
<gene>
    <name evidence="3" type="ORF">L21SP2_0069</name>
</gene>
<proteinExistence type="predicted"/>
<evidence type="ECO:0000256" key="1">
    <source>
        <dbReference type="SAM" id="MobiDB-lite"/>
    </source>
</evidence>
<sequence length="587" mass="67160">MNSLNRKMLLIQLITHVSAMLTIVVLTIVFIPANFESYFSGQWIFSSSVVHYLDYFIPIVSVGFVICFSMAAGHDDIQGGRSKGSFFAVIQGALVFLLSAVIVYTLLLLLLLPVAEQNRLDAEYRSDFIADRVEEGQAALERQDYATAEEAANAILDLVPRHNEGREIFRQVQERRPRSSSDSGGEEPEPRLPLDLSYGEILDRARQYYAEEDYFSAVFYSRLALGPDESRDEPEARRILSDSLRQISRLNLDDRESDAQELYSQKTRGAKEYNEGNYLDSYYTFQAILQSHPGDPDAATYLEYLEPEVREISFFIDEIARAAQGDLRRHVFLQVPGEAGDDPDTLNPRDYRRFIAAEQMMRSTTGMYFINLEYLVVDRDGGVKEHLKAPRAKLRGNYLITHAIDRENPQRSYKPRYIVRGDVIFRSPAGSDANVDEHVIRMALDNDELWSVSPGTAFYDDVNLFQLFALSRIYPEYGRNPDFPRAEILDRILLPFSLINLSILVIIMSWRGRSRYLSGPPVYTWIFVPVIPVFSLGLFELYRLVFRNMLNSVLILFGFIPAMISLVVLQTLLFILILFFIAGQRLE</sequence>